<protein>
    <submittedName>
        <fullName evidence="1">Uncharacterized protein</fullName>
    </submittedName>
</protein>
<accession>A0AC61YCD6</accession>
<sequence length="501" mass="58573">MNDELQDSVFYQYKNELEIAKKSNSVLKITEKYLQLGDFFQQTEVYTEAIDQYTSALKMAEQQHLDSLQVILKNRIGKIYLSIKNYEKAETFLMESIESAQKQKFTKAEAIAEEILGSCFEKEGNYLHALEHQQRSLELFTRLNDEEGIAIVNENIGSIYEDLNQFEKAHEYFLKSYAYFQQIKSEKQINVLNNIGDVYRKTNRYEEALGYTQKSMRLAEKFGEKHQIESAHKDLAKTYALLEDHKKAYEHLWEYNQIQEQQFYTQNFRQLNVLQTIYETEQKEAKIELLTQQNTINKANQNLMLLGGGAVLLVSGISLLFMNRKRKEKTKLQAYEQRVLQAELEKKAIEEKKLQDEIQLKTASLSKYSLNIAQKNKLLSDLSATLKKMSSRSKMDTQSKIKDLAKELDFALQQEDEWDEFMNFFEDVHPQFFKDLAQAAISKLSSAELRLAMLLRLNLSSKEIASILRVTPDSVRVARYRLRKKLPINSKQELVHFLMNL</sequence>
<evidence type="ECO:0000313" key="1">
    <source>
        <dbReference type="EMBL" id="VVV01813.1"/>
    </source>
</evidence>
<dbReference type="EMBL" id="CABVMM010000013">
    <property type="protein sequence ID" value="VVV01813.1"/>
    <property type="molecule type" value="Genomic_DNA"/>
</dbReference>
<gene>
    <name evidence="1" type="ORF">FVB9532_03107</name>
</gene>
<organism evidence="1 2">
    <name type="scientific">Mesonia oceanica</name>
    <dbReference type="NCBI Taxonomy" id="2687242"/>
    <lineage>
        <taxon>Bacteria</taxon>
        <taxon>Pseudomonadati</taxon>
        <taxon>Bacteroidota</taxon>
        <taxon>Flavobacteriia</taxon>
        <taxon>Flavobacteriales</taxon>
        <taxon>Flavobacteriaceae</taxon>
        <taxon>Mesonia</taxon>
    </lineage>
</organism>
<comment type="caution">
    <text evidence="1">The sequence shown here is derived from an EMBL/GenBank/DDBJ whole genome shotgun (WGS) entry which is preliminary data.</text>
</comment>
<proteinExistence type="predicted"/>
<name>A0AC61YCD6_9FLAO</name>
<reference evidence="1" key="1">
    <citation type="submission" date="2019-09" db="EMBL/GenBank/DDBJ databases">
        <authorList>
            <person name="Rodrigo-Torres L."/>
            <person name="Arahal R. D."/>
            <person name="Lucena T."/>
        </authorList>
    </citation>
    <scope>NUCLEOTIDE SEQUENCE</scope>
    <source>
        <strain evidence="1">ISS653</strain>
    </source>
</reference>
<keyword evidence="2" id="KW-1185">Reference proteome</keyword>
<evidence type="ECO:0000313" key="2">
    <source>
        <dbReference type="Proteomes" id="UP000356253"/>
    </source>
</evidence>
<dbReference type="Proteomes" id="UP000356253">
    <property type="component" value="Unassembled WGS sequence"/>
</dbReference>